<dbReference type="RefSeq" id="WP_373635581.1">
    <property type="nucleotide sequence ID" value="NZ_CP151767.2"/>
</dbReference>
<dbReference type="GO" id="GO:0016787">
    <property type="term" value="F:hydrolase activity"/>
    <property type="evidence" value="ECO:0007669"/>
    <property type="project" value="UniProtKB-KW"/>
</dbReference>
<reference evidence="2 3" key="2">
    <citation type="submission" date="2024-08" db="EMBL/GenBank/DDBJ databases">
        <title>Phylogenomic analyses of a clade within the roseobacter group suggest taxonomic reassignments of species of the genera Aestuariivita, Citreicella, Loktanella, Nautella, Pelagibaca, Ruegeria, Thalassobius, Thiobacimonas and Tropicibacter, and the proposal o.</title>
        <authorList>
            <person name="Jeon C.O."/>
        </authorList>
    </citation>
    <scope>NUCLEOTIDE SEQUENCE [LARGE SCALE GENOMIC DNA]</scope>
    <source>
        <strain evidence="2 3">SS1-5</strain>
    </source>
</reference>
<accession>A0ABZ3JCR3</accession>
<gene>
    <name evidence="2" type="ORF">AABB31_23015</name>
</gene>
<dbReference type="EMBL" id="CP151767">
    <property type="protein sequence ID" value="XFU26704.1"/>
    <property type="molecule type" value="Genomic_DNA"/>
</dbReference>
<dbReference type="Proteomes" id="UP001470809">
    <property type="component" value="Chromosome"/>
</dbReference>
<dbReference type="InterPro" id="IPR022742">
    <property type="entry name" value="Hydrolase_4"/>
</dbReference>
<organism evidence="2 3">
    <name type="scientific">Yoonia rhodophyticola</name>
    <dbReference type="NCBI Taxonomy" id="3137370"/>
    <lineage>
        <taxon>Bacteria</taxon>
        <taxon>Pseudomonadati</taxon>
        <taxon>Pseudomonadota</taxon>
        <taxon>Alphaproteobacteria</taxon>
        <taxon>Rhodobacterales</taxon>
        <taxon>Paracoccaceae</taxon>
        <taxon>Yoonia</taxon>
    </lineage>
</organism>
<feature type="domain" description="Serine aminopeptidase S33" evidence="1">
    <location>
        <begin position="39"/>
        <end position="241"/>
    </location>
</feature>
<sequence>MPDLSNIEAAIAAAEAKVPNLRPGCERKIVWADLPATRSRDVLLYIHGFSATGEELRPLPDLVAEPLGANIYFARLTGHGQDGAAMATATLDDWRRDVDAAIEVAQTIGERVIIMGCSTGCTLATLALAEGAAAHAIIHVSPNFGLANRAVQFLLDLPGVRHWGRFVAGKTRNFEPISEEHSAYWTTSYPSQAVSTMADAVRAVRQADLSAIQTPALFAFNEADRVVRADDTRAVMARWGGPVATHLLLRGAGDDAYGHVMAGDIFSPAQTGPLARRISAWLAELDSERPLAMPR</sequence>
<dbReference type="InterPro" id="IPR029058">
    <property type="entry name" value="AB_hydrolase_fold"/>
</dbReference>
<protein>
    <submittedName>
        <fullName evidence="2">Alpha/beta hydrolase</fullName>
    </submittedName>
</protein>
<dbReference type="Gene3D" id="3.40.50.1820">
    <property type="entry name" value="alpha/beta hydrolase"/>
    <property type="match status" value="1"/>
</dbReference>
<evidence type="ECO:0000313" key="2">
    <source>
        <dbReference type="EMBL" id="XFU26704.1"/>
    </source>
</evidence>
<proteinExistence type="predicted"/>
<name>A0ABZ3JCR3_9RHOB</name>
<dbReference type="SUPFAM" id="SSF53474">
    <property type="entry name" value="alpha/beta-Hydrolases"/>
    <property type="match status" value="1"/>
</dbReference>
<evidence type="ECO:0000259" key="1">
    <source>
        <dbReference type="Pfam" id="PF12146"/>
    </source>
</evidence>
<reference evidence="3" key="1">
    <citation type="submission" date="2024-04" db="EMBL/GenBank/DDBJ databases">
        <title>Phylogenomic analyses of a clade within the roseobacter group suggest taxonomic reassignments of species of the genera Aestuariivita, Citreicella, Loktanella, Nautella, Pelagibaca, Ruegeria, Thalassobius, Thiobacimonas and Tropicibacter, and the proposal o.</title>
        <authorList>
            <person name="Jeon C.O."/>
        </authorList>
    </citation>
    <scope>NUCLEOTIDE SEQUENCE [LARGE SCALE GENOMIC DNA]</scope>
    <source>
        <strain evidence="3">SS1-5</strain>
    </source>
</reference>
<evidence type="ECO:0000313" key="3">
    <source>
        <dbReference type="Proteomes" id="UP001470809"/>
    </source>
</evidence>
<keyword evidence="2" id="KW-0378">Hydrolase</keyword>
<dbReference type="Pfam" id="PF12146">
    <property type="entry name" value="Hydrolase_4"/>
    <property type="match status" value="1"/>
</dbReference>
<keyword evidence="3" id="KW-1185">Reference proteome</keyword>